<keyword evidence="1" id="KW-0472">Membrane</keyword>
<evidence type="ECO:0000313" key="3">
    <source>
        <dbReference type="Proteomes" id="UP000603141"/>
    </source>
</evidence>
<gene>
    <name evidence="2" type="ORF">JIN85_07285</name>
</gene>
<evidence type="ECO:0000256" key="1">
    <source>
        <dbReference type="SAM" id="Phobius"/>
    </source>
</evidence>
<dbReference type="EMBL" id="JAENIJ010000008">
    <property type="protein sequence ID" value="MBK1882211.1"/>
    <property type="molecule type" value="Genomic_DNA"/>
</dbReference>
<dbReference type="AlphaFoldDB" id="A0A934S7H2"/>
<keyword evidence="1" id="KW-0812">Transmembrane</keyword>
<comment type="caution">
    <text evidence="2">The sequence shown here is derived from an EMBL/GenBank/DDBJ whole genome shotgun (WGS) entry which is preliminary data.</text>
</comment>
<organism evidence="2 3">
    <name type="scientific">Luteolibacter pohnpeiensis</name>
    <dbReference type="NCBI Taxonomy" id="454153"/>
    <lineage>
        <taxon>Bacteria</taxon>
        <taxon>Pseudomonadati</taxon>
        <taxon>Verrucomicrobiota</taxon>
        <taxon>Verrucomicrobiia</taxon>
        <taxon>Verrucomicrobiales</taxon>
        <taxon>Verrucomicrobiaceae</taxon>
        <taxon>Luteolibacter</taxon>
    </lineage>
</organism>
<name>A0A934S7H2_9BACT</name>
<protein>
    <submittedName>
        <fullName evidence="2">Uncharacterized protein</fullName>
    </submittedName>
</protein>
<proteinExistence type="predicted"/>
<dbReference type="RefSeq" id="WP_200269124.1">
    <property type="nucleotide sequence ID" value="NZ_JAENIJ010000008.1"/>
</dbReference>
<sequence length="51" mass="5578">MKFGIPTLIAISLMLVAMAVMVIHPFAGLFLFGAVILLGIGFLIYRIVTRQ</sequence>
<reference evidence="2" key="1">
    <citation type="submission" date="2021-01" db="EMBL/GenBank/DDBJ databases">
        <title>Modified the classification status of verrucomicrobia.</title>
        <authorList>
            <person name="Feng X."/>
        </authorList>
    </citation>
    <scope>NUCLEOTIDE SEQUENCE</scope>
    <source>
        <strain evidence="2">KCTC 22041</strain>
    </source>
</reference>
<keyword evidence="1" id="KW-1133">Transmembrane helix</keyword>
<feature type="transmembrane region" description="Helical" evidence="1">
    <location>
        <begin position="29"/>
        <end position="48"/>
    </location>
</feature>
<evidence type="ECO:0000313" key="2">
    <source>
        <dbReference type="EMBL" id="MBK1882211.1"/>
    </source>
</evidence>
<accession>A0A934S7H2</accession>
<keyword evidence="3" id="KW-1185">Reference proteome</keyword>
<dbReference type="Proteomes" id="UP000603141">
    <property type="component" value="Unassembled WGS sequence"/>
</dbReference>